<feature type="non-terminal residue" evidence="1">
    <location>
        <position position="1"/>
    </location>
</feature>
<keyword evidence="2" id="KW-1185">Reference proteome</keyword>
<sequence length="91" mass="10179">MTLMPPELATLFFVSYPSFNFFSIIPATDTVVKSQEGGDVVDLKFGAAILAGRVDRIEGKKKGYKRKTKKSLFQTAWQSDTSDLRFEILAL</sequence>
<evidence type="ECO:0000313" key="2">
    <source>
        <dbReference type="Proteomes" id="UP000685013"/>
    </source>
</evidence>
<organism evidence="1 2">
    <name type="scientific">Cucurbita argyrosperma subsp. sororia</name>
    <dbReference type="NCBI Taxonomy" id="37648"/>
    <lineage>
        <taxon>Eukaryota</taxon>
        <taxon>Viridiplantae</taxon>
        <taxon>Streptophyta</taxon>
        <taxon>Embryophyta</taxon>
        <taxon>Tracheophyta</taxon>
        <taxon>Spermatophyta</taxon>
        <taxon>Magnoliopsida</taxon>
        <taxon>eudicotyledons</taxon>
        <taxon>Gunneridae</taxon>
        <taxon>Pentapetalae</taxon>
        <taxon>rosids</taxon>
        <taxon>fabids</taxon>
        <taxon>Cucurbitales</taxon>
        <taxon>Cucurbitaceae</taxon>
        <taxon>Cucurbiteae</taxon>
        <taxon>Cucurbita</taxon>
    </lineage>
</organism>
<protein>
    <submittedName>
        <fullName evidence="1">Uncharacterized protein</fullName>
    </submittedName>
</protein>
<comment type="caution">
    <text evidence="1">The sequence shown here is derived from an EMBL/GenBank/DDBJ whole genome shotgun (WGS) entry which is preliminary data.</text>
</comment>
<dbReference type="EMBL" id="JAGKQH010000001">
    <property type="protein sequence ID" value="KAG6608206.1"/>
    <property type="molecule type" value="Genomic_DNA"/>
</dbReference>
<dbReference type="AlphaFoldDB" id="A0AAV6P7X3"/>
<dbReference type="Proteomes" id="UP000685013">
    <property type="component" value="Chromosome 1"/>
</dbReference>
<reference evidence="1 2" key="1">
    <citation type="journal article" date="2021" name="Hortic Res">
        <title>The domestication of Cucurbita argyrosperma as revealed by the genome of its wild relative.</title>
        <authorList>
            <person name="Barrera-Redondo J."/>
            <person name="Sanchez-de la Vega G."/>
            <person name="Aguirre-Liguori J.A."/>
            <person name="Castellanos-Morales G."/>
            <person name="Gutierrez-Guerrero Y.T."/>
            <person name="Aguirre-Dugua X."/>
            <person name="Aguirre-Planter E."/>
            <person name="Tenaillon M.I."/>
            <person name="Lira-Saade R."/>
            <person name="Eguiarte L.E."/>
        </authorList>
    </citation>
    <scope>NUCLEOTIDE SEQUENCE [LARGE SCALE GENOMIC DNA]</scope>
    <source>
        <strain evidence="1">JBR-2021</strain>
    </source>
</reference>
<name>A0AAV6P7X3_9ROSI</name>
<accession>A0AAV6P7X3</accession>
<proteinExistence type="predicted"/>
<gene>
    <name evidence="1" type="ORF">SDJN03_01548</name>
</gene>
<evidence type="ECO:0000313" key="1">
    <source>
        <dbReference type="EMBL" id="KAG6608206.1"/>
    </source>
</evidence>